<protein>
    <recommendedName>
        <fullName evidence="5">DUF4367 domain-containing protein</fullName>
    </recommendedName>
</protein>
<feature type="compositionally biased region" description="Basic and acidic residues" evidence="1">
    <location>
        <begin position="8"/>
        <end position="20"/>
    </location>
</feature>
<gene>
    <name evidence="3" type="ORF">ABID56_001683</name>
</gene>
<sequence>MSRQTRRHLGETDKRIREAMEQSQADLSDRSKHDSMMAMMRGVSEAREEEGHQQKREQKRSFWFAMSGTVAAFGIGALLLFNTAPVQEQIGTWFGEEDAPAVDEDEEEQDDQTEDTENDEEPQDEDDNEEIEEEADFEVNKPSFEVVPPEDVELDSNNRLPYQTVEFSYEGKTWEETFTQFEVDALPLNMYIPEDWEVSEETGNGDQIEERIRIGDHIMFDYYSPGANANNVESSVDDMVQNKGIQSDEVKALSEDELPEIGRGMPYHILEGGYHILIEGDTYQEIYYGELSGRYVKMTFEFPYDEPEQWSDGDVLLQLMSQQLPSVVETDDQSIDSDTEREEEPMIQYQVDDGVAEQTFQLFYNEELQFSTYIPSTYELEETEDDQVEQYIFTTSDDREGQLSLGIFDEDVSRQEAWDYILDNFAQGRNGAQNPPSWAVDEYRYGPGTDATGRAILAERNGRFFYIEEHAENPETSMLEFGPTLNIAQEFWRWEETDEPLVNE</sequence>
<feature type="compositionally biased region" description="Basic and acidic residues" evidence="1">
    <location>
        <begin position="44"/>
        <end position="57"/>
    </location>
</feature>
<evidence type="ECO:0008006" key="5">
    <source>
        <dbReference type="Google" id="ProtNLM"/>
    </source>
</evidence>
<feature type="compositionally biased region" description="Acidic residues" evidence="1">
    <location>
        <begin position="99"/>
        <end position="137"/>
    </location>
</feature>
<evidence type="ECO:0000313" key="3">
    <source>
        <dbReference type="EMBL" id="MET3683588.1"/>
    </source>
</evidence>
<evidence type="ECO:0000256" key="1">
    <source>
        <dbReference type="SAM" id="MobiDB-lite"/>
    </source>
</evidence>
<proteinExistence type="predicted"/>
<reference evidence="3 4" key="1">
    <citation type="submission" date="2024-06" db="EMBL/GenBank/DDBJ databases">
        <title>Genomic Encyclopedia of Type Strains, Phase IV (KMG-IV): sequencing the most valuable type-strain genomes for metagenomic binning, comparative biology and taxonomic classification.</title>
        <authorList>
            <person name="Goeker M."/>
        </authorList>
    </citation>
    <scope>NUCLEOTIDE SEQUENCE [LARGE SCALE GENOMIC DNA]</scope>
    <source>
        <strain evidence="3 4">DSM 23520</strain>
    </source>
</reference>
<keyword evidence="2" id="KW-0812">Transmembrane</keyword>
<feature type="transmembrane region" description="Helical" evidence="2">
    <location>
        <begin position="62"/>
        <end position="81"/>
    </location>
</feature>
<evidence type="ECO:0000313" key="4">
    <source>
        <dbReference type="Proteomes" id="UP001549167"/>
    </source>
</evidence>
<keyword evidence="4" id="KW-1185">Reference proteome</keyword>
<feature type="region of interest" description="Disordered" evidence="1">
    <location>
        <begin position="1"/>
        <end position="57"/>
    </location>
</feature>
<organism evidence="3 4">
    <name type="scientific">Alkalibacillus flavidus</name>
    <dbReference type="NCBI Taxonomy" id="546021"/>
    <lineage>
        <taxon>Bacteria</taxon>
        <taxon>Bacillati</taxon>
        <taxon>Bacillota</taxon>
        <taxon>Bacilli</taxon>
        <taxon>Bacillales</taxon>
        <taxon>Bacillaceae</taxon>
        <taxon>Alkalibacillus</taxon>
    </lineage>
</organism>
<keyword evidence="2" id="KW-1133">Transmembrane helix</keyword>
<evidence type="ECO:0000256" key="2">
    <source>
        <dbReference type="SAM" id="Phobius"/>
    </source>
</evidence>
<dbReference type="Proteomes" id="UP001549167">
    <property type="component" value="Unassembled WGS sequence"/>
</dbReference>
<accession>A0ABV2KVG9</accession>
<keyword evidence="2" id="KW-0472">Membrane</keyword>
<feature type="region of interest" description="Disordered" evidence="1">
    <location>
        <begin position="99"/>
        <end position="145"/>
    </location>
</feature>
<dbReference type="RefSeq" id="WP_354220152.1">
    <property type="nucleotide sequence ID" value="NZ_JBEPMX010000007.1"/>
</dbReference>
<comment type="caution">
    <text evidence="3">The sequence shown here is derived from an EMBL/GenBank/DDBJ whole genome shotgun (WGS) entry which is preliminary data.</text>
</comment>
<dbReference type="EMBL" id="JBEPMX010000007">
    <property type="protein sequence ID" value="MET3683588.1"/>
    <property type="molecule type" value="Genomic_DNA"/>
</dbReference>
<name>A0ABV2KVG9_9BACI</name>